<comment type="caution">
    <text evidence="8">The sequence shown here is derived from an EMBL/GenBank/DDBJ whole genome shotgun (WGS) entry which is preliminary data.</text>
</comment>
<dbReference type="PANTHER" id="PTHR32479">
    <property type="entry name" value="GLYCOLATE OXIDASE IRON-SULFUR SUBUNIT"/>
    <property type="match status" value="1"/>
</dbReference>
<dbReference type="GO" id="GO:0046872">
    <property type="term" value="F:metal ion binding"/>
    <property type="evidence" value="ECO:0007669"/>
    <property type="project" value="UniProtKB-KW"/>
</dbReference>
<dbReference type="GeneID" id="68111088"/>
<evidence type="ECO:0000256" key="6">
    <source>
        <dbReference type="SAM" id="MobiDB-lite"/>
    </source>
</evidence>
<dbReference type="EMBL" id="VFQX01000035">
    <property type="protein sequence ID" value="KAF0977217.1"/>
    <property type="molecule type" value="Genomic_DNA"/>
</dbReference>
<dbReference type="AlphaFoldDB" id="A0A6A5BJN7"/>
<feature type="compositionally biased region" description="Low complexity" evidence="6">
    <location>
        <begin position="88"/>
        <end position="121"/>
    </location>
</feature>
<evidence type="ECO:0000313" key="8">
    <source>
        <dbReference type="EMBL" id="KAF0977217.1"/>
    </source>
</evidence>
<organism evidence="8 9">
    <name type="scientific">Naegleria fowleri</name>
    <name type="common">Brain eating amoeba</name>
    <dbReference type="NCBI Taxonomy" id="5763"/>
    <lineage>
        <taxon>Eukaryota</taxon>
        <taxon>Discoba</taxon>
        <taxon>Heterolobosea</taxon>
        <taxon>Tetramitia</taxon>
        <taxon>Eutetramitia</taxon>
        <taxon>Vahlkampfiidae</taxon>
        <taxon>Naegleria</taxon>
    </lineage>
</organism>
<sequence>MFSSSKQGARCSLQRLCQKAHRYPNTTTAIYRGYHLNHCLFSSSENITPSDDASNNSAPTRSGSARKKRFISMISSEEDEPASSSQGATLASSTPSSSAESTNNNPTTTAGSSRKSSISARSKVHSSSIAENNLQAPATRNGVFRYAIPWQDADYYNEQKLENEMRRIFEICHGCRRCFNLCDSFPTLFDLIDKVEVLENVPSSEFKKVVDKCTLCDLCYNNKCPYVPPHEFNIDFPHLLLRYRAVEQRKKNEKHVTSQPPIQLKETVGFLNQGVPQKKEFEAPVHDGVDRTLTLQKESELSQQLLTHMDRNGKILTRLPTAITNLMMNNALVRWFLDTIGLIHKKAYLPPFTFGTLIEKLKKKHQFMESAVGTTAAIDEKVILYTTCLGNYNKPELVETAKFVLLRNGVEVVVDYKQCCGMPFFEQGDLASVSHAAETVSNYLVSNYISKGYKVVTVVPSCSLMLKAEWANILPNNENVQLVKKNTMDISEYVVYLAKKNGGQLPTQDQIQSLPYSVTLHHACHARAQNIGNKGHEMLKFIPGINVSVIQKCSGHGGSFGTKKEHFDTAVKYGKPVAKKILQDSEKSNEHRHIVASECPLAAEHLSQVTSMSKEEKEGLVTTVSSQGDLHQIENKHPIEILAQAYGYVRK</sequence>
<keyword evidence="9" id="KW-1185">Reference proteome</keyword>
<dbReference type="SUPFAM" id="SSF54862">
    <property type="entry name" value="4Fe-4S ferredoxins"/>
    <property type="match status" value="1"/>
</dbReference>
<keyword evidence="2" id="KW-0479">Metal-binding</keyword>
<reference evidence="8 9" key="1">
    <citation type="journal article" date="2019" name="Sci. Rep.">
        <title>Nanopore sequencing improves the draft genome of the human pathogenic amoeba Naegleria fowleri.</title>
        <authorList>
            <person name="Liechti N."/>
            <person name="Schurch N."/>
            <person name="Bruggmann R."/>
            <person name="Wittwer M."/>
        </authorList>
    </citation>
    <scope>NUCLEOTIDE SEQUENCE [LARGE SCALE GENOMIC DNA]</scope>
    <source>
        <strain evidence="8 9">ATCC 30894</strain>
    </source>
</reference>
<dbReference type="OrthoDB" id="10265118at2759"/>
<keyword evidence="3" id="KW-0677">Repeat</keyword>
<evidence type="ECO:0000256" key="4">
    <source>
        <dbReference type="ARBA" id="ARBA00023004"/>
    </source>
</evidence>
<dbReference type="GO" id="GO:0016491">
    <property type="term" value="F:oxidoreductase activity"/>
    <property type="evidence" value="ECO:0007669"/>
    <property type="project" value="UniProtKB-ARBA"/>
</dbReference>
<dbReference type="InterPro" id="IPR004017">
    <property type="entry name" value="Cys_rich_dom"/>
</dbReference>
<evidence type="ECO:0000313" key="9">
    <source>
        <dbReference type="Proteomes" id="UP000444721"/>
    </source>
</evidence>
<keyword evidence="5" id="KW-0411">Iron-sulfur</keyword>
<feature type="region of interest" description="Disordered" evidence="6">
    <location>
        <begin position="47"/>
        <end position="132"/>
    </location>
</feature>
<name>A0A6A5BJN7_NAEFO</name>
<protein>
    <recommendedName>
        <fullName evidence="7">Cysteine-rich domain-containing protein</fullName>
    </recommendedName>
</protein>
<proteinExistence type="predicted"/>
<gene>
    <name evidence="8" type="ORF">FDP41_003870</name>
</gene>
<evidence type="ECO:0000256" key="2">
    <source>
        <dbReference type="ARBA" id="ARBA00022723"/>
    </source>
</evidence>
<dbReference type="RefSeq" id="XP_044561930.1">
    <property type="nucleotide sequence ID" value="XM_044707222.1"/>
</dbReference>
<feature type="domain" description="Cysteine-rich" evidence="7">
    <location>
        <begin position="383"/>
        <end position="467"/>
    </location>
</feature>
<evidence type="ECO:0000256" key="1">
    <source>
        <dbReference type="ARBA" id="ARBA00022485"/>
    </source>
</evidence>
<dbReference type="Proteomes" id="UP000444721">
    <property type="component" value="Unassembled WGS sequence"/>
</dbReference>
<dbReference type="PANTHER" id="PTHR32479:SF19">
    <property type="entry name" value="ANAEROBIC GLYCEROL-3-PHOSPHATE DEHYDROGENASE SUBUNIT C"/>
    <property type="match status" value="1"/>
</dbReference>
<evidence type="ECO:0000256" key="3">
    <source>
        <dbReference type="ARBA" id="ARBA00022737"/>
    </source>
</evidence>
<keyword evidence="1" id="KW-0004">4Fe-4S</keyword>
<dbReference type="GO" id="GO:0051539">
    <property type="term" value="F:4 iron, 4 sulfur cluster binding"/>
    <property type="evidence" value="ECO:0007669"/>
    <property type="project" value="UniProtKB-KW"/>
</dbReference>
<evidence type="ECO:0000259" key="7">
    <source>
        <dbReference type="Pfam" id="PF02754"/>
    </source>
</evidence>
<dbReference type="OMA" id="IFEICHG"/>
<dbReference type="Pfam" id="PF02754">
    <property type="entry name" value="CCG"/>
    <property type="match status" value="1"/>
</dbReference>
<dbReference type="VEuPathDB" id="AmoebaDB:NfTy_063750"/>
<keyword evidence="4" id="KW-0408">Iron</keyword>
<dbReference type="VEuPathDB" id="AmoebaDB:NF0017470"/>
<dbReference type="VEuPathDB" id="AmoebaDB:FDP41_003870"/>
<feature type="compositionally biased region" description="Polar residues" evidence="6">
    <location>
        <begin position="47"/>
        <end position="63"/>
    </location>
</feature>
<accession>A0A6A5BJN7</accession>
<evidence type="ECO:0000256" key="5">
    <source>
        <dbReference type="ARBA" id="ARBA00023014"/>
    </source>
</evidence>